<reference evidence="2 3" key="3">
    <citation type="submission" date="2019-11" db="EMBL/GenBank/DDBJ databases">
        <title>A de novo genome assembly of a pear dwarfing rootstock.</title>
        <authorList>
            <person name="Wang F."/>
            <person name="Wang J."/>
            <person name="Li S."/>
            <person name="Zhang Y."/>
            <person name="Fang M."/>
            <person name="Ma L."/>
            <person name="Zhao Y."/>
            <person name="Jiang S."/>
        </authorList>
    </citation>
    <scope>NUCLEOTIDE SEQUENCE [LARGE SCALE GENOMIC DNA]</scope>
    <source>
        <strain evidence="2">S2</strain>
        <tissue evidence="2">Leaf</tissue>
    </source>
</reference>
<sequence length="194" mass="22085">MRDNGNPKPNKKGKKGDARTHCKEKLALNRGSGCEKFVVMVFIEGHNHPMSSALHLFRSHRQVSRTKKVMIEQCGKATISTSKQMALLEVQSGEIGNIGCTPKDMYNVEQQLQPHLIGHDAEMLKKHFEDEKEKNDSFYFKMEIDEGRTLENFFWANAKSRHGYDLFGNVILFDTTFNTNAYVMMFAPLLGAVL</sequence>
<proteinExistence type="predicted"/>
<evidence type="ECO:0000313" key="2">
    <source>
        <dbReference type="EMBL" id="KAB2629530.1"/>
    </source>
</evidence>
<dbReference type="OrthoDB" id="1737642at2759"/>
<evidence type="ECO:0000256" key="1">
    <source>
        <dbReference type="SAM" id="MobiDB-lite"/>
    </source>
</evidence>
<keyword evidence="3" id="KW-1185">Reference proteome</keyword>
<dbReference type="PANTHER" id="PTHR47718">
    <property type="entry name" value="OS01G0519700 PROTEIN"/>
    <property type="match status" value="1"/>
</dbReference>
<feature type="region of interest" description="Disordered" evidence="1">
    <location>
        <begin position="1"/>
        <end position="20"/>
    </location>
</feature>
<dbReference type="AlphaFoldDB" id="A0A5N5HVJ4"/>
<comment type="caution">
    <text evidence="2">The sequence shown here is derived from an EMBL/GenBank/DDBJ whole genome shotgun (WGS) entry which is preliminary data.</text>
</comment>
<organism evidence="2 3">
    <name type="scientific">Pyrus ussuriensis x Pyrus communis</name>
    <dbReference type="NCBI Taxonomy" id="2448454"/>
    <lineage>
        <taxon>Eukaryota</taxon>
        <taxon>Viridiplantae</taxon>
        <taxon>Streptophyta</taxon>
        <taxon>Embryophyta</taxon>
        <taxon>Tracheophyta</taxon>
        <taxon>Spermatophyta</taxon>
        <taxon>Magnoliopsida</taxon>
        <taxon>eudicotyledons</taxon>
        <taxon>Gunneridae</taxon>
        <taxon>Pentapetalae</taxon>
        <taxon>rosids</taxon>
        <taxon>fabids</taxon>
        <taxon>Rosales</taxon>
        <taxon>Rosaceae</taxon>
        <taxon>Amygdaloideae</taxon>
        <taxon>Maleae</taxon>
        <taxon>Pyrus</taxon>
    </lineage>
</organism>
<dbReference type="EMBL" id="SMOL01000148">
    <property type="protein sequence ID" value="KAB2629530.1"/>
    <property type="molecule type" value="Genomic_DNA"/>
</dbReference>
<evidence type="ECO:0000313" key="3">
    <source>
        <dbReference type="Proteomes" id="UP000327157"/>
    </source>
</evidence>
<gene>
    <name evidence="2" type="ORF">D8674_034325</name>
</gene>
<name>A0A5N5HVJ4_9ROSA</name>
<reference evidence="3" key="2">
    <citation type="submission" date="2019-10" db="EMBL/GenBank/DDBJ databases">
        <title>A de novo genome assembly of a pear dwarfing rootstock.</title>
        <authorList>
            <person name="Wang F."/>
            <person name="Wang J."/>
            <person name="Li S."/>
            <person name="Zhang Y."/>
            <person name="Fang M."/>
            <person name="Ma L."/>
            <person name="Zhao Y."/>
            <person name="Jiang S."/>
        </authorList>
    </citation>
    <scope>NUCLEOTIDE SEQUENCE [LARGE SCALE GENOMIC DNA]</scope>
</reference>
<dbReference type="Proteomes" id="UP000327157">
    <property type="component" value="Chromosome 8"/>
</dbReference>
<accession>A0A5N5HVJ4</accession>
<reference evidence="2 3" key="1">
    <citation type="submission" date="2019-09" db="EMBL/GenBank/DDBJ databases">
        <authorList>
            <person name="Ou C."/>
        </authorList>
    </citation>
    <scope>NUCLEOTIDE SEQUENCE [LARGE SCALE GENOMIC DNA]</scope>
    <source>
        <strain evidence="2">S2</strain>
        <tissue evidence="2">Leaf</tissue>
    </source>
</reference>
<protein>
    <submittedName>
        <fullName evidence="2">Protein FAR1-RELATED SEQUENCE 5-like</fullName>
    </submittedName>
</protein>